<dbReference type="EMBL" id="LUCH01017584">
    <property type="protein sequence ID" value="KAF5394867.1"/>
    <property type="molecule type" value="Genomic_DNA"/>
</dbReference>
<comment type="caution">
    <text evidence="1">The sequence shown here is derived from an EMBL/GenBank/DDBJ whole genome shotgun (WGS) entry which is preliminary data.</text>
</comment>
<accession>A0A8J4WSM9</accession>
<proteinExistence type="predicted"/>
<reference evidence="1" key="1">
    <citation type="submission" date="2019-05" db="EMBL/GenBank/DDBJ databases">
        <title>Annotation for the trematode Paragonimus heterotremus.</title>
        <authorList>
            <person name="Choi Y.-J."/>
        </authorList>
    </citation>
    <scope>NUCLEOTIDE SEQUENCE</scope>
    <source>
        <strain evidence="1">LC</strain>
    </source>
</reference>
<dbReference type="OrthoDB" id="10491820at2759"/>
<organism evidence="1 2">
    <name type="scientific">Paragonimus heterotremus</name>
    <dbReference type="NCBI Taxonomy" id="100268"/>
    <lineage>
        <taxon>Eukaryota</taxon>
        <taxon>Metazoa</taxon>
        <taxon>Spiralia</taxon>
        <taxon>Lophotrochozoa</taxon>
        <taxon>Platyhelminthes</taxon>
        <taxon>Trematoda</taxon>
        <taxon>Digenea</taxon>
        <taxon>Plagiorchiida</taxon>
        <taxon>Troglotremata</taxon>
        <taxon>Troglotrematidae</taxon>
        <taxon>Paragonimus</taxon>
    </lineage>
</organism>
<protein>
    <submittedName>
        <fullName evidence="1">Uncharacterized protein</fullName>
    </submittedName>
</protein>
<gene>
    <name evidence="1" type="ORF">PHET_09867</name>
</gene>
<name>A0A8J4WSM9_9TREM</name>
<dbReference type="Proteomes" id="UP000748531">
    <property type="component" value="Unassembled WGS sequence"/>
</dbReference>
<evidence type="ECO:0000313" key="1">
    <source>
        <dbReference type="EMBL" id="KAF5394867.1"/>
    </source>
</evidence>
<keyword evidence="2" id="KW-1185">Reference proteome</keyword>
<feature type="non-terminal residue" evidence="1">
    <location>
        <position position="1"/>
    </location>
</feature>
<evidence type="ECO:0000313" key="2">
    <source>
        <dbReference type="Proteomes" id="UP000748531"/>
    </source>
</evidence>
<dbReference type="AlphaFoldDB" id="A0A8J4WSM9"/>
<sequence length="67" mass="7533">DCLSGRAAVLSTPFLFSFVTCWNPYFGRTLSPGVSTLPHIWSEGVPDSQRVDSRLACYTNIMAWNEY</sequence>